<evidence type="ECO:0000256" key="5">
    <source>
        <dbReference type="ARBA" id="ARBA00023002"/>
    </source>
</evidence>
<dbReference type="EMBL" id="JBHSFQ010000007">
    <property type="protein sequence ID" value="MFC4562323.1"/>
    <property type="molecule type" value="Genomic_DNA"/>
</dbReference>
<comment type="cofactor">
    <cofactor evidence="1">
        <name>FAD</name>
        <dbReference type="ChEBI" id="CHEBI:57692"/>
    </cofactor>
</comment>
<comment type="similarity">
    <text evidence="2">Belongs to the oxygen-dependent FAD-linked oxidoreductase family.</text>
</comment>
<dbReference type="Gene3D" id="3.30.465.10">
    <property type="match status" value="1"/>
</dbReference>
<dbReference type="PANTHER" id="PTHR42973:SF39">
    <property type="entry name" value="FAD-BINDING PCMH-TYPE DOMAIN-CONTAINING PROTEIN"/>
    <property type="match status" value="1"/>
</dbReference>
<comment type="caution">
    <text evidence="7">The sequence shown here is derived from an EMBL/GenBank/DDBJ whole genome shotgun (WGS) entry which is preliminary data.</text>
</comment>
<keyword evidence="5" id="KW-0560">Oxidoreductase</keyword>
<dbReference type="RefSeq" id="WP_378573431.1">
    <property type="nucleotide sequence ID" value="NZ_JBHSFQ010000007.1"/>
</dbReference>
<evidence type="ECO:0000313" key="8">
    <source>
        <dbReference type="Proteomes" id="UP001595923"/>
    </source>
</evidence>
<feature type="domain" description="FAD-binding PCMH-type" evidence="6">
    <location>
        <begin position="41"/>
        <end position="207"/>
    </location>
</feature>
<dbReference type="PROSITE" id="PS00862">
    <property type="entry name" value="OX2_COVAL_FAD"/>
    <property type="match status" value="1"/>
</dbReference>
<reference evidence="8" key="1">
    <citation type="journal article" date="2019" name="Int. J. Syst. Evol. Microbiol.">
        <title>The Global Catalogue of Microorganisms (GCM) 10K type strain sequencing project: providing services to taxonomists for standard genome sequencing and annotation.</title>
        <authorList>
            <consortium name="The Broad Institute Genomics Platform"/>
            <consortium name="The Broad Institute Genome Sequencing Center for Infectious Disease"/>
            <person name="Wu L."/>
            <person name="Ma J."/>
        </authorList>
    </citation>
    <scope>NUCLEOTIDE SEQUENCE [LARGE SCALE GENOMIC DNA]</scope>
    <source>
        <strain evidence="8">XZYJ18</strain>
    </source>
</reference>
<dbReference type="InterPro" id="IPR006093">
    <property type="entry name" value="Oxy_OxRdtase_FAD_BS"/>
</dbReference>
<dbReference type="PROSITE" id="PS51387">
    <property type="entry name" value="FAD_PCMH"/>
    <property type="match status" value="1"/>
</dbReference>
<dbReference type="InterPro" id="IPR016167">
    <property type="entry name" value="FAD-bd_PCMH_sub1"/>
</dbReference>
<organism evidence="7 8">
    <name type="scientific">Nocardiopsis mangrovi</name>
    <dbReference type="NCBI Taxonomy" id="1179818"/>
    <lineage>
        <taxon>Bacteria</taxon>
        <taxon>Bacillati</taxon>
        <taxon>Actinomycetota</taxon>
        <taxon>Actinomycetes</taxon>
        <taxon>Streptosporangiales</taxon>
        <taxon>Nocardiopsidaceae</taxon>
        <taxon>Nocardiopsis</taxon>
    </lineage>
</organism>
<gene>
    <name evidence="7" type="ORF">ACFO4E_10695</name>
</gene>
<accession>A0ABV9DVD2</accession>
<evidence type="ECO:0000313" key="7">
    <source>
        <dbReference type="EMBL" id="MFC4562323.1"/>
    </source>
</evidence>
<dbReference type="InterPro" id="IPR016169">
    <property type="entry name" value="FAD-bd_PCMH_sub2"/>
</dbReference>
<proteinExistence type="inferred from homology"/>
<dbReference type="Pfam" id="PF01565">
    <property type="entry name" value="FAD_binding_4"/>
    <property type="match status" value="1"/>
</dbReference>
<sequence>MTTTSLEDLSRRLDRELGTDRVARPGDPRFAGTTAIWNAAVTARPALVVRPRTSEEVAVAVTAAAETGTGLSVRGGGHDWAGRALRDGGLVIDLDGMRDVRIEHDTARVGGGGRAADLVAAASARGLNAATGTSGQVGLAGLTLGGGYGPLLGSAGLATDNLLGAEVVLADGRIVSTEDDPELLWALRGGGGNFGVVTGLRVRLHPDRGLVGGMVVFAWAEAATVLERYAELLADPADGLTLLVELSVVPDVGPCLLVVPVWSGEPGGADEALSRVTRLGTPLVSTVGPTSQRDLLAMFDSGVPAGLHWTIRPRAVAALTPGIIEVVTRAAEARPGPGAGIGLRQFHGAATRVAAGATAFGLRTPHVAVEISAGRQADDDHAAHRAWTDEVGAALAPHALPGGYPNFLAPDQHDQIAHAYGDNAGRLLAVKERYDPLGVFTATPLPRRPTGTPTEEVVR</sequence>
<evidence type="ECO:0000256" key="3">
    <source>
        <dbReference type="ARBA" id="ARBA00022630"/>
    </source>
</evidence>
<dbReference type="InterPro" id="IPR016166">
    <property type="entry name" value="FAD-bd_PCMH"/>
</dbReference>
<evidence type="ECO:0000256" key="1">
    <source>
        <dbReference type="ARBA" id="ARBA00001974"/>
    </source>
</evidence>
<dbReference type="InterPro" id="IPR006094">
    <property type="entry name" value="Oxid_FAD_bind_N"/>
</dbReference>
<dbReference type="InterPro" id="IPR012951">
    <property type="entry name" value="BBE"/>
</dbReference>
<evidence type="ECO:0000256" key="4">
    <source>
        <dbReference type="ARBA" id="ARBA00022827"/>
    </source>
</evidence>
<dbReference type="Gene3D" id="3.40.462.20">
    <property type="match status" value="1"/>
</dbReference>
<name>A0ABV9DVD2_9ACTN</name>
<keyword evidence="3" id="KW-0285">Flavoprotein</keyword>
<dbReference type="InterPro" id="IPR050416">
    <property type="entry name" value="FAD-linked_Oxidoreductase"/>
</dbReference>
<dbReference type="Proteomes" id="UP001595923">
    <property type="component" value="Unassembled WGS sequence"/>
</dbReference>
<dbReference type="Gene3D" id="3.30.43.10">
    <property type="entry name" value="Uridine Diphospho-n-acetylenolpyruvylglucosamine Reductase, domain 2"/>
    <property type="match status" value="1"/>
</dbReference>
<dbReference type="InterPro" id="IPR036318">
    <property type="entry name" value="FAD-bd_PCMH-like_sf"/>
</dbReference>
<dbReference type="PANTHER" id="PTHR42973">
    <property type="entry name" value="BINDING OXIDOREDUCTASE, PUTATIVE (AFU_ORTHOLOGUE AFUA_1G17690)-RELATED"/>
    <property type="match status" value="1"/>
</dbReference>
<evidence type="ECO:0000259" key="6">
    <source>
        <dbReference type="PROSITE" id="PS51387"/>
    </source>
</evidence>
<dbReference type="SUPFAM" id="SSF56176">
    <property type="entry name" value="FAD-binding/transporter-associated domain-like"/>
    <property type="match status" value="1"/>
</dbReference>
<dbReference type="Pfam" id="PF08031">
    <property type="entry name" value="BBE"/>
    <property type="match status" value="1"/>
</dbReference>
<evidence type="ECO:0000256" key="2">
    <source>
        <dbReference type="ARBA" id="ARBA00005466"/>
    </source>
</evidence>
<keyword evidence="4" id="KW-0274">FAD</keyword>
<keyword evidence="8" id="KW-1185">Reference proteome</keyword>
<protein>
    <submittedName>
        <fullName evidence="7">FAD-binding oxidoreductase</fullName>
    </submittedName>
</protein>